<evidence type="ECO:0008006" key="5">
    <source>
        <dbReference type="Google" id="ProtNLM"/>
    </source>
</evidence>
<keyword evidence="1" id="KW-0812">Transmembrane</keyword>
<accession>A0A9P8GD66</accession>
<dbReference type="Proteomes" id="UP000767238">
    <property type="component" value="Unassembled WGS sequence"/>
</dbReference>
<organism evidence="3 4">
    <name type="scientific">Aureobasidium melanogenum</name>
    <name type="common">Aureobasidium pullulans var. melanogenum</name>
    <dbReference type="NCBI Taxonomy" id="46634"/>
    <lineage>
        <taxon>Eukaryota</taxon>
        <taxon>Fungi</taxon>
        <taxon>Dikarya</taxon>
        <taxon>Ascomycota</taxon>
        <taxon>Pezizomycotina</taxon>
        <taxon>Dothideomycetes</taxon>
        <taxon>Dothideomycetidae</taxon>
        <taxon>Dothideales</taxon>
        <taxon>Saccotheciaceae</taxon>
        <taxon>Aureobasidium</taxon>
    </lineage>
</organism>
<sequence>MRATSGFVIGSAFLLQNAFGQTIVTPTIVITTHVSACTASSTGGLFGTTSAASDLSLSQSLIPSGFVLSSIAGSVTLGSSSPLGLPSASAATSSLVASPLPASSISSATPSAVPVCGQPYSEGNGTDYQIACGQTYGGDVIAPSRKRQQSAPSFEACIASCANLSECVASAFLLGECTLLSAIVSIINTEGAVAAIRADYVAVLAALASPSTVTTATVPGPTAGTAIIGYSSAIGEHLSQRISDNAPVPTSDNTVVYVTPNMATSTSSSAAAFSSQISNYISQHLSEDAPLPTGPDTVFEYLNDPHLFRLVYLFFTRFAVYISSTFFADYSFKCYSFKQLRCHKHFTNLEHLIHNRVEQLQPYGLIYITIFNFVEFNQCRINHIYKLCHIHSKSNAFVIVVIIIIIVVVLNPLQSQLI</sequence>
<dbReference type="AlphaFoldDB" id="A0A9P8GD66"/>
<dbReference type="EMBL" id="JAHFYH010000049">
    <property type="protein sequence ID" value="KAH0218414.1"/>
    <property type="molecule type" value="Genomic_DNA"/>
</dbReference>
<dbReference type="OrthoDB" id="3930414at2759"/>
<keyword evidence="1" id="KW-1133">Transmembrane helix</keyword>
<feature type="chain" id="PRO_5040157086" description="Apple domain-containing protein" evidence="2">
    <location>
        <begin position="21"/>
        <end position="418"/>
    </location>
</feature>
<gene>
    <name evidence="3" type="ORF">KCV03_g6574</name>
</gene>
<name>A0A9P8GD66_AURME</name>
<evidence type="ECO:0000256" key="2">
    <source>
        <dbReference type="SAM" id="SignalP"/>
    </source>
</evidence>
<comment type="caution">
    <text evidence="3">The sequence shown here is derived from an EMBL/GenBank/DDBJ whole genome shotgun (WGS) entry which is preliminary data.</text>
</comment>
<protein>
    <recommendedName>
        <fullName evidence="5">Apple domain-containing protein</fullName>
    </recommendedName>
</protein>
<proteinExistence type="predicted"/>
<feature type="signal peptide" evidence="2">
    <location>
        <begin position="1"/>
        <end position="20"/>
    </location>
</feature>
<evidence type="ECO:0000313" key="3">
    <source>
        <dbReference type="EMBL" id="KAH0218414.1"/>
    </source>
</evidence>
<feature type="transmembrane region" description="Helical" evidence="1">
    <location>
        <begin position="396"/>
        <end position="413"/>
    </location>
</feature>
<reference evidence="3" key="1">
    <citation type="journal article" date="2021" name="J Fungi (Basel)">
        <title>Virulence traits and population genomics of the black yeast Aureobasidium melanogenum.</title>
        <authorList>
            <person name="Cernosa A."/>
            <person name="Sun X."/>
            <person name="Gostincar C."/>
            <person name="Fang C."/>
            <person name="Gunde-Cimerman N."/>
            <person name="Song Z."/>
        </authorList>
    </citation>
    <scope>NUCLEOTIDE SEQUENCE</scope>
    <source>
        <strain evidence="3">EXF-8016</strain>
    </source>
</reference>
<evidence type="ECO:0000256" key="1">
    <source>
        <dbReference type="SAM" id="Phobius"/>
    </source>
</evidence>
<evidence type="ECO:0000313" key="4">
    <source>
        <dbReference type="Proteomes" id="UP000767238"/>
    </source>
</evidence>
<keyword evidence="1" id="KW-0472">Membrane</keyword>
<reference evidence="3" key="2">
    <citation type="submission" date="2021-08" db="EMBL/GenBank/DDBJ databases">
        <authorList>
            <person name="Gostincar C."/>
            <person name="Sun X."/>
            <person name="Song Z."/>
            <person name="Gunde-Cimerman N."/>
        </authorList>
    </citation>
    <scope>NUCLEOTIDE SEQUENCE</scope>
    <source>
        <strain evidence="3">EXF-8016</strain>
    </source>
</reference>
<keyword evidence="2" id="KW-0732">Signal</keyword>
<feature type="non-terminal residue" evidence="3">
    <location>
        <position position="418"/>
    </location>
</feature>